<feature type="region of interest" description="Disordered" evidence="1">
    <location>
        <begin position="54"/>
        <end position="73"/>
    </location>
</feature>
<evidence type="ECO:0000313" key="2">
    <source>
        <dbReference type="EMBL" id="MCS3918703.1"/>
    </source>
</evidence>
<evidence type="ECO:0000313" key="3">
    <source>
        <dbReference type="Proteomes" id="UP001204798"/>
    </source>
</evidence>
<dbReference type="Proteomes" id="UP001204798">
    <property type="component" value="Unassembled WGS sequence"/>
</dbReference>
<evidence type="ECO:0000256" key="1">
    <source>
        <dbReference type="SAM" id="MobiDB-lite"/>
    </source>
</evidence>
<protein>
    <submittedName>
        <fullName evidence="2">FmdB family regulatory protein</fullName>
    </submittedName>
</protein>
<dbReference type="RefSeq" id="WP_259094729.1">
    <property type="nucleotide sequence ID" value="NZ_CP130454.1"/>
</dbReference>
<gene>
    <name evidence="2" type="ORF">M2350_001103</name>
</gene>
<organism evidence="2 3">
    <name type="scientific">Candidatus Fervidibacter sacchari</name>
    <dbReference type="NCBI Taxonomy" id="1448929"/>
    <lineage>
        <taxon>Bacteria</taxon>
        <taxon>Candidatus Fervidibacterota</taxon>
        <taxon>Candidatus Fervidibacter</taxon>
    </lineage>
</organism>
<dbReference type="EMBL" id="JANUCP010000002">
    <property type="protein sequence ID" value="MCS3918703.1"/>
    <property type="molecule type" value="Genomic_DNA"/>
</dbReference>
<accession>A0ABT2EP80</accession>
<keyword evidence="3" id="KW-1185">Reference proteome</keyword>
<comment type="caution">
    <text evidence="2">The sequence shown here is derived from an EMBL/GenBank/DDBJ whole genome shotgun (WGS) entry which is preliminary data.</text>
</comment>
<reference evidence="2 3" key="1">
    <citation type="submission" date="2022-08" db="EMBL/GenBank/DDBJ databases">
        <title>Bacterial and archaeal communities from various locations to study Microbial Dark Matter (Phase II).</title>
        <authorList>
            <person name="Stepanauskas R."/>
        </authorList>
    </citation>
    <scope>NUCLEOTIDE SEQUENCE [LARGE SCALE GENOMIC DNA]</scope>
    <source>
        <strain evidence="2 3">PD1</strain>
    </source>
</reference>
<sequence length="73" mass="8133">MTYTYTCAKCGEIVEFTCSIAEKEEREKSLVCPSCNGREFYRVFNAFIARKRESSGSSSRCATCSATSCSTCR</sequence>
<feature type="compositionally biased region" description="Low complexity" evidence="1">
    <location>
        <begin position="55"/>
        <end position="73"/>
    </location>
</feature>
<name>A0ABT2EP80_9BACT</name>
<proteinExistence type="predicted"/>